<evidence type="ECO:0000259" key="4">
    <source>
        <dbReference type="SMART" id="SM00382"/>
    </source>
</evidence>
<dbReference type="InterPro" id="IPR003959">
    <property type="entry name" value="ATPase_AAA_core"/>
</dbReference>
<dbReference type="InterPro" id="IPR003593">
    <property type="entry name" value="AAA+_ATPase"/>
</dbReference>
<dbReference type="InterPro" id="IPR027417">
    <property type="entry name" value="P-loop_NTPase"/>
</dbReference>
<reference evidence="5" key="1">
    <citation type="submission" date="2022-05" db="EMBL/GenBank/DDBJ databases">
        <title>Using nanopore sequencing to obtain complete genomes from saliva samples.</title>
        <authorList>
            <person name="Baker J.L."/>
        </authorList>
    </citation>
    <scope>NUCLEOTIDE SEQUENCE</scope>
    <source>
        <strain evidence="5">JCVI-JB-Lp32</strain>
    </source>
</reference>
<evidence type="ECO:0000256" key="1">
    <source>
        <dbReference type="ARBA" id="ARBA00010378"/>
    </source>
</evidence>
<dbReference type="Gene3D" id="3.40.50.300">
    <property type="entry name" value="P-loop containing nucleotide triphosphate hydrolases"/>
    <property type="match status" value="1"/>
</dbReference>
<proteinExistence type="inferred from homology"/>
<dbReference type="GO" id="GO:0005524">
    <property type="term" value="F:ATP binding"/>
    <property type="evidence" value="ECO:0007669"/>
    <property type="project" value="UniProtKB-KW"/>
</dbReference>
<dbReference type="InterPro" id="IPR050773">
    <property type="entry name" value="CbxX/CfxQ_RuBisCO_ESX"/>
</dbReference>
<keyword evidence="2" id="KW-0547">Nucleotide-binding</keyword>
<dbReference type="CDD" id="cd00009">
    <property type="entry name" value="AAA"/>
    <property type="match status" value="1"/>
</dbReference>
<dbReference type="Gene3D" id="1.10.8.60">
    <property type="match status" value="1"/>
</dbReference>
<comment type="similarity">
    <text evidence="1">Belongs to the CbxX/CfxQ family.</text>
</comment>
<dbReference type="Pfam" id="PF17866">
    <property type="entry name" value="AAA_lid_6"/>
    <property type="match status" value="1"/>
</dbReference>
<evidence type="ECO:0000256" key="3">
    <source>
        <dbReference type="ARBA" id="ARBA00022840"/>
    </source>
</evidence>
<dbReference type="SUPFAM" id="SSF52540">
    <property type="entry name" value="P-loop containing nucleoside triphosphate hydrolases"/>
    <property type="match status" value="1"/>
</dbReference>
<gene>
    <name evidence="5" type="ORF">M3I19_01470</name>
</gene>
<protein>
    <submittedName>
        <fullName evidence="5">AAA family ATPase</fullName>
    </submittedName>
</protein>
<dbReference type="PANTHER" id="PTHR43392:SF2">
    <property type="entry name" value="AAA-TYPE ATPASE FAMILY PROTEIN _ ANKYRIN REPEAT FAMILY PROTEIN"/>
    <property type="match status" value="1"/>
</dbReference>
<organism evidence="5 6">
    <name type="scientific">Lancefieldella parvula</name>
    <dbReference type="NCBI Taxonomy" id="1382"/>
    <lineage>
        <taxon>Bacteria</taxon>
        <taxon>Bacillati</taxon>
        <taxon>Actinomycetota</taxon>
        <taxon>Coriobacteriia</taxon>
        <taxon>Coriobacteriales</taxon>
        <taxon>Atopobiaceae</taxon>
        <taxon>Lancefieldella</taxon>
    </lineage>
</organism>
<dbReference type="Pfam" id="PF00004">
    <property type="entry name" value="AAA"/>
    <property type="match status" value="1"/>
</dbReference>
<evidence type="ECO:0000313" key="5">
    <source>
        <dbReference type="EMBL" id="UQF78391.1"/>
    </source>
</evidence>
<dbReference type="InterPro" id="IPR000641">
    <property type="entry name" value="CbxX/CfxQ"/>
</dbReference>
<dbReference type="PANTHER" id="PTHR43392">
    <property type="entry name" value="AAA-TYPE ATPASE FAMILY PROTEIN / ANKYRIN REPEAT FAMILY PROTEIN"/>
    <property type="match status" value="1"/>
</dbReference>
<dbReference type="SMART" id="SM00382">
    <property type="entry name" value="AAA"/>
    <property type="match status" value="1"/>
</dbReference>
<dbReference type="GO" id="GO:0016887">
    <property type="term" value="F:ATP hydrolysis activity"/>
    <property type="evidence" value="ECO:0007669"/>
    <property type="project" value="InterPro"/>
</dbReference>
<sequence length="692" mass="78554">MLFYKAYIKSELNVGSFAPANPRPLYEELGQKICLYPTSLKEKSDRALELFCTNPEDRKERYTFRDNLDTNQYFEVIAVIIDENITKDELTLEIRKAVETWGFGVVRDIQVDECTAIEVGDKIRLSHLSDNRENWAARLHLVSLFEVLKAGDAFYESILGNPKKTKDILSDIKYNASREYSDSLLEELKRVCAGKRHREALQSLKLPVHYVLEGNSSKQLNSVTKDLIDCLYEKGRVKSRLIFTYDIDKIQNFPFYRTIRLELGDINNEIAEAISGHVIVINYGRFDSKEKYNLGLYEALTNFITLLRPYLSNTQLIFVVPEGSSEIRRLLQNLFEVPLVLIKKNKETKVSLEARSMLIEQAECLAMENGETLDDSFEAFLDECLETGVFSDVKDIYSKWSFKKLIKTKYPQYQPFLETLESKRNSIGQSDALGELDSLIGLSSVKQSIHRVIDRAKMEKELERRGISHQNYSMHMVFSGSPGTGKTVVAKLFGQIMKDSGILKEGRVISISASSVKSMTNFSNIIESAYGSVLFIDEAYTLGPDAVAELIAQMENHRDELIVILAGYSRHMQALLGSNPGFKSRIGEEIYFLITSSRELLEIFKYMVIHRGMTIDDEALSCARDIFARIGKAGDQGNARYVRQIFEKVEGNQKIRLFNSFDDVSAIPDEELIKINVSDFNDVALGSIGSGD</sequence>
<keyword evidence="3" id="KW-0067">ATP-binding</keyword>
<evidence type="ECO:0000256" key="2">
    <source>
        <dbReference type="ARBA" id="ARBA00022741"/>
    </source>
</evidence>
<dbReference type="EMBL" id="CP097092">
    <property type="protein sequence ID" value="UQF78391.1"/>
    <property type="molecule type" value="Genomic_DNA"/>
</dbReference>
<evidence type="ECO:0000313" key="6">
    <source>
        <dbReference type="Proteomes" id="UP000831562"/>
    </source>
</evidence>
<accession>A0A9E7AD37</accession>
<dbReference type="AlphaFoldDB" id="A0A9E7AD37"/>
<dbReference type="Proteomes" id="UP000831562">
    <property type="component" value="Chromosome"/>
</dbReference>
<name>A0A9E7AD37_9ACTN</name>
<dbReference type="InterPro" id="IPR041627">
    <property type="entry name" value="AAA_lid_6"/>
</dbReference>
<feature type="domain" description="AAA+ ATPase" evidence="4">
    <location>
        <begin position="472"/>
        <end position="596"/>
    </location>
</feature>
<dbReference type="PRINTS" id="PR00819">
    <property type="entry name" value="CBXCFQXSUPER"/>
</dbReference>